<dbReference type="Proteomes" id="UP001491088">
    <property type="component" value="Chromosome"/>
</dbReference>
<dbReference type="RefSeq" id="WP_299062036.1">
    <property type="nucleotide sequence ID" value="NZ_CP150496.1"/>
</dbReference>
<gene>
    <name evidence="1" type="ORF">WG950_11160</name>
</gene>
<name>A0ABZ2TV40_9FLAO</name>
<proteinExistence type="predicted"/>
<evidence type="ECO:0000313" key="1">
    <source>
        <dbReference type="EMBL" id="WYW55087.1"/>
    </source>
</evidence>
<accession>A0ABZ2TV40</accession>
<protein>
    <submittedName>
        <fullName evidence="1">Uncharacterized protein</fullName>
    </submittedName>
</protein>
<organism evidence="1 2">
    <name type="scientific">Polaribacter marinaquae</name>
    <dbReference type="NCBI Taxonomy" id="1642819"/>
    <lineage>
        <taxon>Bacteria</taxon>
        <taxon>Pseudomonadati</taxon>
        <taxon>Bacteroidota</taxon>
        <taxon>Flavobacteriia</taxon>
        <taxon>Flavobacteriales</taxon>
        <taxon>Flavobacteriaceae</taxon>
    </lineage>
</organism>
<keyword evidence="2" id="KW-1185">Reference proteome</keyword>
<evidence type="ECO:0000313" key="2">
    <source>
        <dbReference type="Proteomes" id="UP001491088"/>
    </source>
</evidence>
<reference evidence="1 2" key="1">
    <citation type="submission" date="2024-03" db="EMBL/GenBank/DDBJ databases">
        <authorList>
            <person name="Cao K."/>
        </authorList>
    </citation>
    <scope>NUCLEOTIDE SEQUENCE [LARGE SCALE GENOMIC DNA]</scope>
    <source>
        <strain evidence="1 2">MCCC 1K00696</strain>
    </source>
</reference>
<dbReference type="EMBL" id="CP150496">
    <property type="protein sequence ID" value="WYW55087.1"/>
    <property type="molecule type" value="Genomic_DNA"/>
</dbReference>
<sequence length="42" mass="4999">MKKITPNFLLKILYSTKKNQDRRVPRDYTALVESFKSKVQVN</sequence>